<feature type="region of interest" description="Disordered" evidence="5">
    <location>
        <begin position="400"/>
        <end position="426"/>
    </location>
</feature>
<dbReference type="PIRSF" id="PIRSF036881">
    <property type="entry name" value="PAT"/>
    <property type="match status" value="1"/>
</dbReference>
<dbReference type="EMBL" id="JAVHJS010000004">
    <property type="protein sequence ID" value="KAK2860553.1"/>
    <property type="molecule type" value="Genomic_DNA"/>
</dbReference>
<dbReference type="Gene3D" id="1.20.120.340">
    <property type="entry name" value="Flagellar protein FliS"/>
    <property type="match status" value="1"/>
</dbReference>
<accession>A0AA88T685</accession>
<protein>
    <recommendedName>
        <fullName evidence="4">Perilipin</fullName>
    </recommendedName>
</protein>
<gene>
    <name evidence="6" type="ORF">Q7C36_004719</name>
</gene>
<keyword evidence="3" id="KW-0551">Lipid droplet</keyword>
<dbReference type="PANTHER" id="PTHR14024:SF25">
    <property type="entry name" value="PERILIPIN-2"/>
    <property type="match status" value="1"/>
</dbReference>
<name>A0AA88T685_TACVA</name>
<reference evidence="6" key="1">
    <citation type="submission" date="2023-08" db="EMBL/GenBank/DDBJ databases">
        <title>Pelteobagrus vachellii genome.</title>
        <authorList>
            <person name="Liu H."/>
        </authorList>
    </citation>
    <scope>NUCLEOTIDE SEQUENCE</scope>
    <source>
        <strain evidence="6">PRFRI_2022a</strain>
        <tissue evidence="6">Muscle</tissue>
    </source>
</reference>
<feature type="compositionally biased region" description="Low complexity" evidence="5">
    <location>
        <begin position="401"/>
        <end position="413"/>
    </location>
</feature>
<evidence type="ECO:0000256" key="3">
    <source>
        <dbReference type="ARBA" id="ARBA00022677"/>
    </source>
</evidence>
<comment type="similarity">
    <text evidence="2 4">Belongs to the perilipin family.</text>
</comment>
<dbReference type="Proteomes" id="UP001187315">
    <property type="component" value="Unassembled WGS sequence"/>
</dbReference>
<organism evidence="6 7">
    <name type="scientific">Tachysurus vachellii</name>
    <name type="common">Darkbarbel catfish</name>
    <name type="synonym">Pelteobagrus vachellii</name>
    <dbReference type="NCBI Taxonomy" id="175792"/>
    <lineage>
        <taxon>Eukaryota</taxon>
        <taxon>Metazoa</taxon>
        <taxon>Chordata</taxon>
        <taxon>Craniata</taxon>
        <taxon>Vertebrata</taxon>
        <taxon>Euteleostomi</taxon>
        <taxon>Actinopterygii</taxon>
        <taxon>Neopterygii</taxon>
        <taxon>Teleostei</taxon>
        <taxon>Ostariophysi</taxon>
        <taxon>Siluriformes</taxon>
        <taxon>Bagridae</taxon>
        <taxon>Tachysurus</taxon>
    </lineage>
</organism>
<dbReference type="GO" id="GO:0019915">
    <property type="term" value="P:lipid storage"/>
    <property type="evidence" value="ECO:0007669"/>
    <property type="project" value="TreeGrafter"/>
</dbReference>
<dbReference type="AlphaFoldDB" id="A0AA88T685"/>
<sequence>MRNTVRNMPPVEIMNENVVTRVAKLPLVSSTYGMVSSLYSSTKDNHPTIKSVCEAAEMGVKMITSAALTSASPIIGKLEPQICLANDLACKSLDKIEKTLPILQQPSGQLVSSAKDQVTETVNGAKETMSNVMVRTRGVVQESVEKTKMVVTGGVHTMMESKVAKLVSSGVYNALSTSEILVDRYLPAPEDSQEQKINMTTGFVDQTDEPSYYVRLGSISTKLRQRVYQKAISKVHDAKKNSQESISKLNHTMDLIEYTRKNIDGANQKVTEKLSVLMGWKSTSRSDCDTENKAELIESRTLAIARNMTQQLQTTCLTLVSNLQGLPQNIQAQTLSIGHMAMDVYTRFNSAAALSDLSDTVLINTRVQLKRMRDSIDNVMDYLVNNTPLNWLVGPFYPHTEPSSKPRSQSSEESSVHPEVEMQLID</sequence>
<evidence type="ECO:0000256" key="1">
    <source>
        <dbReference type="ARBA" id="ARBA00004502"/>
    </source>
</evidence>
<evidence type="ECO:0000256" key="2">
    <source>
        <dbReference type="ARBA" id="ARBA00006311"/>
    </source>
</evidence>
<evidence type="ECO:0000313" key="6">
    <source>
        <dbReference type="EMBL" id="KAK2860553.1"/>
    </source>
</evidence>
<dbReference type="GO" id="GO:0005829">
    <property type="term" value="C:cytosol"/>
    <property type="evidence" value="ECO:0007669"/>
    <property type="project" value="TreeGrafter"/>
</dbReference>
<dbReference type="SUPFAM" id="SSF109775">
    <property type="entry name" value="Mannose-6-phosphate receptor binding protein 1 (Tip47), C-terminal domain"/>
    <property type="match status" value="1"/>
</dbReference>
<evidence type="ECO:0000313" key="7">
    <source>
        <dbReference type="Proteomes" id="UP001187315"/>
    </source>
</evidence>
<proteinExistence type="inferred from homology"/>
<dbReference type="Pfam" id="PF03036">
    <property type="entry name" value="Perilipin"/>
    <property type="match status" value="1"/>
</dbReference>
<keyword evidence="7" id="KW-1185">Reference proteome</keyword>
<dbReference type="GO" id="GO:0010890">
    <property type="term" value="P:positive regulation of triglyceride storage"/>
    <property type="evidence" value="ECO:0007669"/>
    <property type="project" value="TreeGrafter"/>
</dbReference>
<evidence type="ECO:0000256" key="5">
    <source>
        <dbReference type="SAM" id="MobiDB-lite"/>
    </source>
</evidence>
<dbReference type="PANTHER" id="PTHR14024">
    <property type="entry name" value="PERILIPIN"/>
    <property type="match status" value="1"/>
</dbReference>
<evidence type="ECO:0000256" key="4">
    <source>
        <dbReference type="PIRNR" id="PIRNR036881"/>
    </source>
</evidence>
<comment type="caution">
    <text evidence="6">The sequence shown here is derived from an EMBL/GenBank/DDBJ whole genome shotgun (WGS) entry which is preliminary data.</text>
</comment>
<dbReference type="GO" id="GO:0005811">
    <property type="term" value="C:lipid droplet"/>
    <property type="evidence" value="ECO:0007669"/>
    <property type="project" value="UniProtKB-SubCell"/>
</dbReference>
<dbReference type="InterPro" id="IPR004279">
    <property type="entry name" value="Perilipin"/>
</dbReference>
<dbReference type="Gene3D" id="3.30.720.170">
    <property type="entry name" value="Perilipin, alpha-beta domain"/>
    <property type="match status" value="1"/>
</dbReference>
<comment type="subcellular location">
    <subcellularLocation>
        <location evidence="1">Lipid droplet</location>
    </subcellularLocation>
</comment>